<feature type="region of interest" description="Disordered" evidence="4">
    <location>
        <begin position="718"/>
        <end position="746"/>
    </location>
</feature>
<feature type="compositionally biased region" description="Polar residues" evidence="4">
    <location>
        <begin position="838"/>
        <end position="848"/>
    </location>
</feature>
<feature type="region of interest" description="Disordered" evidence="4">
    <location>
        <begin position="1656"/>
        <end position="1691"/>
    </location>
</feature>
<feature type="compositionally biased region" description="Polar residues" evidence="4">
    <location>
        <begin position="2062"/>
        <end position="2075"/>
    </location>
</feature>
<dbReference type="InterPro" id="IPR016024">
    <property type="entry name" value="ARM-type_fold"/>
</dbReference>
<dbReference type="GO" id="GO:0030877">
    <property type="term" value="C:beta-catenin destruction complex"/>
    <property type="evidence" value="ECO:0007669"/>
    <property type="project" value="TreeGrafter"/>
</dbReference>
<keyword evidence="2" id="KW-0879">Wnt signaling pathway</keyword>
<feature type="compositionally biased region" description="Acidic residues" evidence="4">
    <location>
        <begin position="1656"/>
        <end position="1670"/>
    </location>
</feature>
<evidence type="ECO:0000313" key="6">
    <source>
        <dbReference type="Proteomes" id="UP000827092"/>
    </source>
</evidence>
<feature type="region of interest" description="Disordered" evidence="4">
    <location>
        <begin position="1266"/>
        <end position="1338"/>
    </location>
</feature>
<evidence type="ECO:0000256" key="4">
    <source>
        <dbReference type="SAM" id="MobiDB-lite"/>
    </source>
</evidence>
<dbReference type="Gene3D" id="1.25.10.10">
    <property type="entry name" value="Leucine-rich Repeat Variant"/>
    <property type="match status" value="1"/>
</dbReference>
<dbReference type="GO" id="GO:0005881">
    <property type="term" value="C:cytoplasmic microtubule"/>
    <property type="evidence" value="ECO:0007669"/>
    <property type="project" value="TreeGrafter"/>
</dbReference>
<dbReference type="InterPro" id="IPR000225">
    <property type="entry name" value="Armadillo"/>
</dbReference>
<name>A0AAV6U406_9ARAC</name>
<dbReference type="GO" id="GO:0016055">
    <property type="term" value="P:Wnt signaling pathway"/>
    <property type="evidence" value="ECO:0007669"/>
    <property type="project" value="UniProtKB-KW"/>
</dbReference>
<dbReference type="PROSITE" id="PS50176">
    <property type="entry name" value="ARM_REPEAT"/>
    <property type="match status" value="1"/>
</dbReference>
<protein>
    <recommendedName>
        <fullName evidence="7">Adenomatous polyposis coli protein</fullName>
    </recommendedName>
</protein>
<feature type="compositionally biased region" description="Basic and acidic residues" evidence="4">
    <location>
        <begin position="1309"/>
        <end position="1331"/>
    </location>
</feature>
<evidence type="ECO:0000256" key="1">
    <source>
        <dbReference type="ARBA" id="ARBA00009051"/>
    </source>
</evidence>
<accession>A0AAV6U406</accession>
<feature type="region of interest" description="Disordered" evidence="4">
    <location>
        <begin position="1371"/>
        <end position="1400"/>
    </location>
</feature>
<comment type="similarity">
    <text evidence="1">Belongs to the adenomatous polyposis coli (APC) family.</text>
</comment>
<dbReference type="Proteomes" id="UP000827092">
    <property type="component" value="Unassembled WGS sequence"/>
</dbReference>
<dbReference type="Pfam" id="PF00514">
    <property type="entry name" value="Arm"/>
    <property type="match status" value="1"/>
</dbReference>
<dbReference type="Pfam" id="PF18797">
    <property type="entry name" value="APC_rep"/>
    <property type="match status" value="1"/>
</dbReference>
<dbReference type="SUPFAM" id="SSF48371">
    <property type="entry name" value="ARM repeat"/>
    <property type="match status" value="1"/>
</dbReference>
<organism evidence="5 6">
    <name type="scientific">Oedothorax gibbosus</name>
    <dbReference type="NCBI Taxonomy" id="931172"/>
    <lineage>
        <taxon>Eukaryota</taxon>
        <taxon>Metazoa</taxon>
        <taxon>Ecdysozoa</taxon>
        <taxon>Arthropoda</taxon>
        <taxon>Chelicerata</taxon>
        <taxon>Arachnida</taxon>
        <taxon>Araneae</taxon>
        <taxon>Araneomorphae</taxon>
        <taxon>Entelegynae</taxon>
        <taxon>Araneoidea</taxon>
        <taxon>Linyphiidae</taxon>
        <taxon>Erigoninae</taxon>
        <taxon>Oedothorax</taxon>
    </lineage>
</organism>
<dbReference type="GO" id="GO:0008017">
    <property type="term" value="F:microtubule binding"/>
    <property type="evidence" value="ECO:0007669"/>
    <property type="project" value="TreeGrafter"/>
</dbReference>
<feature type="compositionally biased region" description="Polar residues" evidence="4">
    <location>
        <begin position="769"/>
        <end position="783"/>
    </location>
</feature>
<dbReference type="PANTHER" id="PTHR12607">
    <property type="entry name" value="ADENOMATOUS POLYPOSIS COLI PROTEIN FAMILY"/>
    <property type="match status" value="1"/>
</dbReference>
<dbReference type="GO" id="GO:0016342">
    <property type="term" value="C:catenin complex"/>
    <property type="evidence" value="ECO:0007669"/>
    <property type="project" value="TreeGrafter"/>
</dbReference>
<feature type="compositionally biased region" description="Low complexity" evidence="4">
    <location>
        <begin position="825"/>
        <end position="837"/>
    </location>
</feature>
<dbReference type="InterPro" id="IPR011989">
    <property type="entry name" value="ARM-like"/>
</dbReference>
<dbReference type="FunFam" id="1.25.10.10:FF:000305">
    <property type="entry name" value="Adenomatous polyposis coli"/>
    <property type="match status" value="1"/>
</dbReference>
<feature type="region of interest" description="Disordered" evidence="4">
    <location>
        <begin position="1894"/>
        <end position="2103"/>
    </location>
</feature>
<feature type="compositionally biased region" description="Low complexity" evidence="4">
    <location>
        <begin position="1993"/>
        <end position="2006"/>
    </location>
</feature>
<dbReference type="GO" id="GO:0001708">
    <property type="term" value="P:cell fate specification"/>
    <property type="evidence" value="ECO:0007669"/>
    <property type="project" value="TreeGrafter"/>
</dbReference>
<proteinExistence type="inferred from homology"/>
<dbReference type="GO" id="GO:0016477">
    <property type="term" value="P:cell migration"/>
    <property type="evidence" value="ECO:0007669"/>
    <property type="project" value="TreeGrafter"/>
</dbReference>
<feature type="region of interest" description="Disordered" evidence="4">
    <location>
        <begin position="1029"/>
        <end position="1062"/>
    </location>
</feature>
<dbReference type="GO" id="GO:0090090">
    <property type="term" value="P:negative regulation of canonical Wnt signaling pathway"/>
    <property type="evidence" value="ECO:0007669"/>
    <property type="project" value="TreeGrafter"/>
</dbReference>
<evidence type="ECO:0008006" key="7">
    <source>
        <dbReference type="Google" id="ProtNLM"/>
    </source>
</evidence>
<comment type="caution">
    <text evidence="5">The sequence shown here is derived from an EMBL/GenBank/DDBJ whole genome shotgun (WGS) entry which is preliminary data.</text>
</comment>
<feature type="compositionally biased region" description="Polar residues" evidence="4">
    <location>
        <begin position="1972"/>
        <end position="1986"/>
    </location>
</feature>
<dbReference type="GO" id="GO:0008013">
    <property type="term" value="F:beta-catenin binding"/>
    <property type="evidence" value="ECO:0007669"/>
    <property type="project" value="InterPro"/>
</dbReference>
<feature type="compositionally biased region" description="Polar residues" evidence="4">
    <location>
        <begin position="2021"/>
        <end position="2048"/>
    </location>
</feature>
<dbReference type="PANTHER" id="PTHR12607:SF12">
    <property type="entry name" value="APC-LIKE, ISOFORM A-RELATED"/>
    <property type="match status" value="1"/>
</dbReference>
<dbReference type="GO" id="GO:0007026">
    <property type="term" value="P:negative regulation of microtubule depolymerization"/>
    <property type="evidence" value="ECO:0007669"/>
    <property type="project" value="TreeGrafter"/>
</dbReference>
<feature type="compositionally biased region" description="Polar residues" evidence="4">
    <location>
        <begin position="1050"/>
        <end position="1062"/>
    </location>
</feature>
<dbReference type="InterPro" id="IPR026818">
    <property type="entry name" value="Apc_fam"/>
</dbReference>
<evidence type="ECO:0000256" key="3">
    <source>
        <dbReference type="PROSITE-ProRule" id="PRU00259"/>
    </source>
</evidence>
<evidence type="ECO:0000256" key="2">
    <source>
        <dbReference type="ARBA" id="ARBA00022687"/>
    </source>
</evidence>
<gene>
    <name evidence="5" type="ORF">JTE90_015918</name>
</gene>
<evidence type="ECO:0000313" key="5">
    <source>
        <dbReference type="EMBL" id="KAG8178548.1"/>
    </source>
</evidence>
<keyword evidence="6" id="KW-1185">Reference proteome</keyword>
<feature type="compositionally biased region" description="Polar residues" evidence="4">
    <location>
        <begin position="1679"/>
        <end position="1691"/>
    </location>
</feature>
<sequence length="2103" mass="232400">MIVRRECSLEDGREFFAGGKHSEFYDLRCTMLNIDPLLFQPKVIRMSTTSNIGQHIVRTTHYSNSSQVMTGTNLHHEYNNNILTSNNTNTRDEFRVSQQRGRNCNEMDADTEEIGHQEWDTEQMYWSGDGDEPDSAVLEQLLAQHQNSASIISFESNLSSNSTSFHSQHSDENSEARKLIEELIASLLSKVRSQNRVEASKILLTMSNTPENCVAMRQCGCLPMLIRLLHGAPEEGPGGPSNNLHHARRVGAEVRARAGRALRNVVMSQPDDKRGRREARVLKLLEQIREYSELLRNEESADDNRKGRCEDQSIGPSIAALMKLSFDEDHRYAMCQLGGLQAIADLLQADHEAHGCGGECAGMRRYSGMALTNLTFGDGANKALLCSMRPFMEALVAQLRSPSEDLRQVTASVLRNLSWRADASSKRILRDVGAVPLLVVAAMEASKESTLKSILSALWNLSAHCSANKADICAVEGALAFLVSTLTYRSKSRTLAIVENGGGILRNVSSHVAIQNEYRAILRRHNCLQILLQHLKSPSLTVVSNACGTLWNLSARNAADQRALWEMGAVGMLKKLINSKHKMISMGSSAALKNLLSARPPGVALGLCVHGDNYRCDDETPSLMVRKQKALSQEIDQNLSETYDNTDSPKTSPVKHATDNKQQRIRRHVSPSAARYLANQKLKNELSLPNREKCKDNNMSGSFVVEEKHNGAFQVTKNAQKGLNLKPGQRQDVNATTHHDADPNPKLVFRPAARAEKSAFTAVGPQEAVRQSKSVDSTRNGSPSPIGLKKEQFQSGIPKPSSSEPKNPHESRIPLPKSVSKLDNQRSQSSSPVSQRRNIPQRNVTQTETPKHSNSKVVDITETHPKYAWNSSPEKQDNDPEKPVNFTKRLGNDVPQHSDKPLKPLSARLQHDDCSEDELRMYKTENSPSNYSLASSTHDLDEVAQKTRCSLNIRTSTNVKMISNHPLLANAAALRGDEGKLFESRRNNKDKPFHNYENGVKGTMEFSVQSDYDIDESLCMMSRSSSADSVSSFEQHEEETDCADSDASRRTSNVASPSELSDCQTALTSPFKSCSSNYISLCGESTEMRTALAERMTGAELPLSPDETLYVDTQEPPSESDCLVTAFDEVQMTKPEATFTSMDDSDIMVLHNDPEDHQTQQRPVAIVHRIPPEEKDPPTLLKPEEVPALMRSSSSSFSSVDDISPADRQILEECIRTGMSQQVSQQKIPLLSFQLLRDTVEKHPQACSFERGNPLKNLEIKDAADYESLSENEEKGKEDERKAEKNRLFRIPESPVDQKKSTTAPDSCSRQEVDTRGNRRSEKNQNRKSTHDVPPVPSQLEFLMTKKDSQAVESTMDNVENPCVEENKNHLVTKKNSKPANEMGNCSGAKDKLQKSMSEKDVDCSEKQDLYGSDENMCSSTILDEAKEIAEALMGARAESTEDMTCSTLSCLSDIDNARPPSVMAEIDCLSMTNSCDENFKNAVTRECQKLFGKPSKQTVTKKSLLRELQMGRLAIDNNSDDISRGSNDSYENLSLQSSCTSELLGNVCPPSLLNDISLTASTGSLNGIDCDSDCEPERNLVGRYASNQDDISERMHDAAAMAQLYAKELSNITGNVEVELVCSNEIVPQINMPVGTQEVMEVTIADVTEIGSDTELEDDLPCDDEDPDSETLHKVSTKPFSNGEVNDGSTENLTFSLNDEQPREENDISPYFDFDKQSGCFMTTEEFKALQENADMILNTLKDIEISDEEENGEEDNSHGDMLDDETMSLVSNESDEECLSPEGRHPLKVSPRNDFVMSPSCNGMVGLPSPHGSDFAVPKSRKTSLPPRNKYSALPKAKDQVYANRCPESSVPTNSSEVLMKVPISYNGRSLDAEEQVVDVLLEGENGVFDSRTFTKKRASIPRDMVPSLPDNGIDQVRPTTRKSSLKSPMSSNSPSFPPAKAEPKVVESKISAAWKNAGKSRSKSAADLNRNSNMKIMPSSSSIEETKGYSPRSNPSPNSPLSNTFENLDGPRRPSSLALAQQTNSSRNSTGFPQKVVSSNMQKPTNEGVVRPRIDSKFDSNILSPNAQQSNIPKVPNKASLIPGRRSMIPMPAKYGLPEN</sequence>
<feature type="compositionally biased region" description="Low complexity" evidence="4">
    <location>
        <begin position="1928"/>
        <end position="1937"/>
    </location>
</feature>
<dbReference type="GO" id="GO:0007399">
    <property type="term" value="P:nervous system development"/>
    <property type="evidence" value="ECO:0007669"/>
    <property type="project" value="TreeGrafter"/>
</dbReference>
<dbReference type="InterPro" id="IPR041257">
    <property type="entry name" value="APC_rep"/>
</dbReference>
<feature type="compositionally biased region" description="Basic and acidic residues" evidence="4">
    <location>
        <begin position="1272"/>
        <end position="1287"/>
    </location>
</feature>
<feature type="repeat" description="ARM" evidence="3">
    <location>
        <begin position="526"/>
        <end position="568"/>
    </location>
</feature>
<feature type="region of interest" description="Disordered" evidence="4">
    <location>
        <begin position="639"/>
        <end position="672"/>
    </location>
</feature>
<dbReference type="SMART" id="SM00185">
    <property type="entry name" value="ARM"/>
    <property type="match status" value="6"/>
</dbReference>
<feature type="compositionally biased region" description="Basic and acidic residues" evidence="4">
    <location>
        <begin position="1389"/>
        <end position="1400"/>
    </location>
</feature>
<feature type="compositionally biased region" description="Polar residues" evidence="4">
    <location>
        <begin position="639"/>
        <end position="651"/>
    </location>
</feature>
<dbReference type="EMBL" id="JAFNEN010000686">
    <property type="protein sequence ID" value="KAG8178548.1"/>
    <property type="molecule type" value="Genomic_DNA"/>
</dbReference>
<dbReference type="GO" id="GO:0045295">
    <property type="term" value="F:gamma-catenin binding"/>
    <property type="evidence" value="ECO:0007669"/>
    <property type="project" value="TreeGrafter"/>
</dbReference>
<reference evidence="5 6" key="1">
    <citation type="journal article" date="2022" name="Nat. Ecol. Evol.">
        <title>A masculinizing supergene underlies an exaggerated male reproductive morph in a spider.</title>
        <authorList>
            <person name="Hendrickx F."/>
            <person name="De Corte Z."/>
            <person name="Sonet G."/>
            <person name="Van Belleghem S.M."/>
            <person name="Kostlbacher S."/>
            <person name="Vangestel C."/>
        </authorList>
    </citation>
    <scope>NUCLEOTIDE SEQUENCE [LARGE SCALE GENOMIC DNA]</scope>
    <source>
        <strain evidence="5">W744_W776</strain>
    </source>
</reference>
<dbReference type="GO" id="GO:0007389">
    <property type="term" value="P:pattern specification process"/>
    <property type="evidence" value="ECO:0007669"/>
    <property type="project" value="TreeGrafter"/>
</dbReference>
<feature type="region of interest" description="Disordered" evidence="4">
    <location>
        <begin position="758"/>
        <end position="904"/>
    </location>
</feature>